<evidence type="ECO:0000313" key="1">
    <source>
        <dbReference type="EMBL" id="MDK2125993.1"/>
    </source>
</evidence>
<evidence type="ECO:0000313" key="2">
    <source>
        <dbReference type="Proteomes" id="UP001172778"/>
    </source>
</evidence>
<proteinExistence type="predicted"/>
<dbReference type="RefSeq" id="WP_284102308.1">
    <property type="nucleotide sequence ID" value="NZ_JARRAF010000028.1"/>
</dbReference>
<organism evidence="1 2">
    <name type="scientific">Parachitinimonas caeni</name>
    <dbReference type="NCBI Taxonomy" id="3031301"/>
    <lineage>
        <taxon>Bacteria</taxon>
        <taxon>Pseudomonadati</taxon>
        <taxon>Pseudomonadota</taxon>
        <taxon>Betaproteobacteria</taxon>
        <taxon>Neisseriales</taxon>
        <taxon>Chitinibacteraceae</taxon>
        <taxon>Parachitinimonas</taxon>
    </lineage>
</organism>
<dbReference type="Proteomes" id="UP001172778">
    <property type="component" value="Unassembled WGS sequence"/>
</dbReference>
<sequence>MKLMRGNNTSFRADPTGYISRTAINSVSGFQVAALGAMGRQRVSLLNALGEGQFDLRNGAQPGGVTFVPSGDYSENGGEQAISAYWCPFIQGNSEVGSIEIPAHAPEHSFLFTAAMNGCSLQVVPAPGGRLRVFHNQHPHNANLTNIVTNQGQREIIAELNYADYGNEDAAAVSNAFCFMYYTNNRWHLIAQPQTIAADLSVSINPGIPPVVRPVPDA</sequence>
<gene>
    <name evidence="1" type="ORF">PZA18_18275</name>
</gene>
<keyword evidence="2" id="KW-1185">Reference proteome</keyword>
<accession>A0ABT7E3S8</accession>
<dbReference type="EMBL" id="JARRAF010000028">
    <property type="protein sequence ID" value="MDK2125993.1"/>
    <property type="molecule type" value="Genomic_DNA"/>
</dbReference>
<comment type="caution">
    <text evidence="1">The sequence shown here is derived from an EMBL/GenBank/DDBJ whole genome shotgun (WGS) entry which is preliminary data.</text>
</comment>
<name>A0ABT7E3S8_9NEIS</name>
<protein>
    <submittedName>
        <fullName evidence="1">Uncharacterized protein</fullName>
    </submittedName>
</protein>
<reference evidence="1" key="1">
    <citation type="submission" date="2023-03" db="EMBL/GenBank/DDBJ databases">
        <title>Chitinimonas shenzhenensis gen. nov., sp. nov., a novel member of family Burkholderiaceae isolated from activated sludge collected in Shen Zhen, China.</title>
        <authorList>
            <person name="Wang X."/>
        </authorList>
    </citation>
    <scope>NUCLEOTIDE SEQUENCE</scope>
    <source>
        <strain evidence="1">DQS-5</strain>
    </source>
</reference>